<dbReference type="AlphaFoldDB" id="A0A8S1RVX7"/>
<evidence type="ECO:0000313" key="2">
    <source>
        <dbReference type="Proteomes" id="UP000692954"/>
    </source>
</evidence>
<comment type="caution">
    <text evidence="1">The sequence shown here is derived from an EMBL/GenBank/DDBJ whole genome shotgun (WGS) entry which is preliminary data.</text>
</comment>
<reference evidence="1" key="1">
    <citation type="submission" date="2021-01" db="EMBL/GenBank/DDBJ databases">
        <authorList>
            <consortium name="Genoscope - CEA"/>
            <person name="William W."/>
        </authorList>
    </citation>
    <scope>NUCLEOTIDE SEQUENCE</scope>
</reference>
<proteinExistence type="predicted"/>
<name>A0A8S1RVX7_9CILI</name>
<protein>
    <submittedName>
        <fullName evidence="1">Uncharacterized protein</fullName>
    </submittedName>
</protein>
<sequence length="146" mass="17515">MQSEKQVKFDEKIDQAIEFCQNESQNSLLINCSECDNLHNEGFQEFSILSYICREEQVLQYHSKIKRHFSKNKEMLYYYDGQLIKMYLNWVGEYGNNKRKTGKWIATWKGENLDVGGFYGSLFRKIKRLEEENIIQMQLKLVNGWY</sequence>
<gene>
    <name evidence="1" type="ORF">PSON_ATCC_30995.1.T3760010</name>
</gene>
<dbReference type="Proteomes" id="UP000692954">
    <property type="component" value="Unassembled WGS sequence"/>
</dbReference>
<dbReference type="EMBL" id="CAJJDN010000376">
    <property type="protein sequence ID" value="CAD8131115.1"/>
    <property type="molecule type" value="Genomic_DNA"/>
</dbReference>
<evidence type="ECO:0000313" key="1">
    <source>
        <dbReference type="EMBL" id="CAD8131115.1"/>
    </source>
</evidence>
<keyword evidence="2" id="KW-1185">Reference proteome</keyword>
<accession>A0A8S1RVX7</accession>
<organism evidence="1 2">
    <name type="scientific">Paramecium sonneborni</name>
    <dbReference type="NCBI Taxonomy" id="65129"/>
    <lineage>
        <taxon>Eukaryota</taxon>
        <taxon>Sar</taxon>
        <taxon>Alveolata</taxon>
        <taxon>Ciliophora</taxon>
        <taxon>Intramacronucleata</taxon>
        <taxon>Oligohymenophorea</taxon>
        <taxon>Peniculida</taxon>
        <taxon>Parameciidae</taxon>
        <taxon>Paramecium</taxon>
    </lineage>
</organism>